<dbReference type="RefSeq" id="WP_204697610.1">
    <property type="nucleotide sequence ID" value="NZ_JAFBEC010000006.1"/>
</dbReference>
<dbReference type="Proteomes" id="UP000741863">
    <property type="component" value="Unassembled WGS sequence"/>
</dbReference>
<dbReference type="PANTHER" id="PTHR30346:SF0">
    <property type="entry name" value="HCA OPERON TRANSCRIPTIONAL ACTIVATOR HCAR"/>
    <property type="match status" value="1"/>
</dbReference>
<accession>A0ABS2PCN3</accession>
<dbReference type="InterPro" id="IPR000847">
    <property type="entry name" value="LysR_HTH_N"/>
</dbReference>
<evidence type="ECO:0000313" key="6">
    <source>
        <dbReference type="EMBL" id="MBM7633074.1"/>
    </source>
</evidence>
<dbReference type="GO" id="GO:0003677">
    <property type="term" value="F:DNA binding"/>
    <property type="evidence" value="ECO:0007669"/>
    <property type="project" value="UniProtKB-KW"/>
</dbReference>
<sequence length="293" mass="33020">MELRHLRYFIAVAEELHFGNAAQRLNISQPPLSAQIKELEQNLNVQLLERTNRSVALTEAGEYLYELSVQMLARLEKETAILQEIDRGERGKIAIGFGGSVVFQILPRVLTLIKKQYPKLEIHVSQLTTKQQIQALLTGDIDLALLVPPVGEKELSTHPFYEEKFIVCLPKSHPLASSTGPIAMEDVSNEPLIISPREAGEGYFEAVRSLYVKSNTVMNIAQYSTEQQTMVSLVAAEFGISFVPESTSHIQHHNVVYKEIDVTHYKETVLTWHKHTQTPLVHGVVELLKTFKV</sequence>
<name>A0ABS2PCN3_9BACL</name>
<dbReference type="PROSITE" id="PS50931">
    <property type="entry name" value="HTH_LYSR"/>
    <property type="match status" value="1"/>
</dbReference>
<evidence type="ECO:0000313" key="7">
    <source>
        <dbReference type="Proteomes" id="UP000741863"/>
    </source>
</evidence>
<dbReference type="EMBL" id="JAFBEC010000006">
    <property type="protein sequence ID" value="MBM7633074.1"/>
    <property type="molecule type" value="Genomic_DNA"/>
</dbReference>
<dbReference type="Pfam" id="PF00126">
    <property type="entry name" value="HTH_1"/>
    <property type="match status" value="1"/>
</dbReference>
<dbReference type="Pfam" id="PF03466">
    <property type="entry name" value="LysR_substrate"/>
    <property type="match status" value="1"/>
</dbReference>
<dbReference type="InterPro" id="IPR005119">
    <property type="entry name" value="LysR_subst-bd"/>
</dbReference>
<comment type="similarity">
    <text evidence="1">Belongs to the LysR transcriptional regulatory family.</text>
</comment>
<dbReference type="InterPro" id="IPR036388">
    <property type="entry name" value="WH-like_DNA-bd_sf"/>
</dbReference>
<dbReference type="Gene3D" id="1.10.10.10">
    <property type="entry name" value="Winged helix-like DNA-binding domain superfamily/Winged helix DNA-binding domain"/>
    <property type="match status" value="1"/>
</dbReference>
<dbReference type="InterPro" id="IPR036390">
    <property type="entry name" value="WH_DNA-bd_sf"/>
</dbReference>
<evidence type="ECO:0000256" key="1">
    <source>
        <dbReference type="ARBA" id="ARBA00009437"/>
    </source>
</evidence>
<reference evidence="6 7" key="1">
    <citation type="submission" date="2021-01" db="EMBL/GenBank/DDBJ databases">
        <title>Genomic Encyclopedia of Type Strains, Phase IV (KMG-IV): sequencing the most valuable type-strain genomes for metagenomic binning, comparative biology and taxonomic classification.</title>
        <authorList>
            <person name="Goeker M."/>
        </authorList>
    </citation>
    <scope>NUCLEOTIDE SEQUENCE [LARGE SCALE GENOMIC DNA]</scope>
    <source>
        <strain evidence="6 7">DSM 25540</strain>
    </source>
</reference>
<keyword evidence="4" id="KW-0804">Transcription</keyword>
<dbReference type="PANTHER" id="PTHR30346">
    <property type="entry name" value="TRANSCRIPTIONAL DUAL REGULATOR HCAR-RELATED"/>
    <property type="match status" value="1"/>
</dbReference>
<organism evidence="6 7">
    <name type="scientific">Geomicrobium sediminis</name>
    <dbReference type="NCBI Taxonomy" id="1347788"/>
    <lineage>
        <taxon>Bacteria</taxon>
        <taxon>Bacillati</taxon>
        <taxon>Bacillota</taxon>
        <taxon>Bacilli</taxon>
        <taxon>Bacillales</taxon>
        <taxon>Geomicrobium</taxon>
    </lineage>
</organism>
<proteinExistence type="inferred from homology"/>
<evidence type="ECO:0000259" key="5">
    <source>
        <dbReference type="PROSITE" id="PS50931"/>
    </source>
</evidence>
<evidence type="ECO:0000256" key="3">
    <source>
        <dbReference type="ARBA" id="ARBA00023125"/>
    </source>
</evidence>
<dbReference type="PRINTS" id="PR00039">
    <property type="entry name" value="HTHLYSR"/>
</dbReference>
<dbReference type="SUPFAM" id="SSF46785">
    <property type="entry name" value="Winged helix' DNA-binding domain"/>
    <property type="match status" value="1"/>
</dbReference>
<keyword evidence="3 6" id="KW-0238">DNA-binding</keyword>
<keyword evidence="2" id="KW-0805">Transcription regulation</keyword>
<feature type="domain" description="HTH lysR-type" evidence="5">
    <location>
        <begin position="1"/>
        <end position="58"/>
    </location>
</feature>
<comment type="caution">
    <text evidence="6">The sequence shown here is derived from an EMBL/GenBank/DDBJ whole genome shotgun (WGS) entry which is preliminary data.</text>
</comment>
<evidence type="ECO:0000256" key="2">
    <source>
        <dbReference type="ARBA" id="ARBA00023015"/>
    </source>
</evidence>
<evidence type="ECO:0000256" key="4">
    <source>
        <dbReference type="ARBA" id="ARBA00023163"/>
    </source>
</evidence>
<gene>
    <name evidence="6" type="ORF">JOD17_002168</name>
</gene>
<dbReference type="Gene3D" id="3.40.190.10">
    <property type="entry name" value="Periplasmic binding protein-like II"/>
    <property type="match status" value="2"/>
</dbReference>
<protein>
    <submittedName>
        <fullName evidence="6">DNA-binding transcriptional LysR family regulator</fullName>
    </submittedName>
</protein>
<dbReference type="CDD" id="cd08414">
    <property type="entry name" value="PBP2_LTTR_aromatics_like"/>
    <property type="match status" value="1"/>
</dbReference>
<dbReference type="SUPFAM" id="SSF53850">
    <property type="entry name" value="Periplasmic binding protein-like II"/>
    <property type="match status" value="1"/>
</dbReference>
<keyword evidence="7" id="KW-1185">Reference proteome</keyword>